<dbReference type="GO" id="GO:0030322">
    <property type="term" value="P:stabilization of membrane potential"/>
    <property type="evidence" value="ECO:0007669"/>
    <property type="project" value="TreeGrafter"/>
</dbReference>
<dbReference type="InterPro" id="IPR013099">
    <property type="entry name" value="K_chnl_dom"/>
</dbReference>
<dbReference type="GO" id="GO:0015271">
    <property type="term" value="F:outward rectifier potassium channel activity"/>
    <property type="evidence" value="ECO:0007669"/>
    <property type="project" value="TreeGrafter"/>
</dbReference>
<evidence type="ECO:0000256" key="5">
    <source>
        <dbReference type="ARBA" id="ARBA00022837"/>
    </source>
</evidence>
<reference evidence="13" key="1">
    <citation type="submission" date="2023-08" db="EMBL/GenBank/DDBJ databases">
        <title>A de novo genome assembly of Solanum verrucosum Schlechtendal, a Mexican diploid species geographically isolated from the other diploid A-genome species in potato relatives.</title>
        <authorList>
            <person name="Hosaka K."/>
        </authorList>
    </citation>
    <scope>NUCLEOTIDE SEQUENCE</scope>
    <source>
        <tissue evidence="13">Young leaves</tissue>
    </source>
</reference>
<keyword evidence="14" id="KW-1185">Reference proteome</keyword>
<evidence type="ECO:0000256" key="4">
    <source>
        <dbReference type="ARBA" id="ARBA00022692"/>
    </source>
</evidence>
<protein>
    <recommendedName>
        <fullName evidence="12">Potassium channel domain-containing protein</fullName>
    </recommendedName>
</protein>
<keyword evidence="3" id="KW-0813">Transport</keyword>
<feature type="domain" description="Potassium channel" evidence="12">
    <location>
        <begin position="275"/>
        <end position="348"/>
    </location>
</feature>
<evidence type="ECO:0000256" key="1">
    <source>
        <dbReference type="ARBA" id="ARBA00004141"/>
    </source>
</evidence>
<feature type="transmembrane region" description="Helical" evidence="11">
    <location>
        <begin position="269"/>
        <end position="290"/>
    </location>
</feature>
<dbReference type="Proteomes" id="UP001234989">
    <property type="component" value="Chromosome 7"/>
</dbReference>
<evidence type="ECO:0000256" key="9">
    <source>
        <dbReference type="ARBA" id="ARBA00023303"/>
    </source>
</evidence>
<feature type="domain" description="Potassium channel" evidence="12">
    <location>
        <begin position="154"/>
        <end position="234"/>
    </location>
</feature>
<feature type="transmembrane region" description="Helical" evidence="11">
    <location>
        <begin position="181"/>
        <end position="200"/>
    </location>
</feature>
<feature type="transmembrane region" description="Helical" evidence="11">
    <location>
        <begin position="151"/>
        <end position="169"/>
    </location>
</feature>
<evidence type="ECO:0000256" key="11">
    <source>
        <dbReference type="SAM" id="Phobius"/>
    </source>
</evidence>
<dbReference type="PROSITE" id="PS00018">
    <property type="entry name" value="EF_HAND_1"/>
    <property type="match status" value="2"/>
</dbReference>
<dbReference type="SUPFAM" id="SSF47473">
    <property type="entry name" value="EF-hand"/>
    <property type="match status" value="1"/>
</dbReference>
<keyword evidence="5" id="KW-0106">Calcium</keyword>
<dbReference type="InterPro" id="IPR003280">
    <property type="entry name" value="2pore_dom_K_chnl"/>
</dbReference>
<evidence type="ECO:0000256" key="2">
    <source>
        <dbReference type="ARBA" id="ARBA00010159"/>
    </source>
</evidence>
<feature type="region of interest" description="Disordered" evidence="10">
    <location>
        <begin position="1"/>
        <end position="60"/>
    </location>
</feature>
<dbReference type="AlphaFoldDB" id="A0AAF0U692"/>
<evidence type="ECO:0000256" key="8">
    <source>
        <dbReference type="ARBA" id="ARBA00023136"/>
    </source>
</evidence>
<comment type="similarity">
    <text evidence="2">Belongs to the two pore domain potassium channel (TC 1.A.1.7) family.</text>
</comment>
<sequence length="430" mass="47642">MTTALITLRGSSAGKGLGQSPSGRRFEPQQGHWRHYKPAVSPGPRGTNRGGPALKQRDPVGIASRVRKATPGNHGLLEASWMTNRGTTQPLLDQLHQTHHTVGLGRKRFRRSKSTPVGEIAPVEINEIKNDQSLLRSKLILDKLHPSIRKVIVYLIIYLGIGTICFYFVRSKIKGKKIDGVLDSLYFCVVTMTTVGYGDLVPNSATTKLLACVFVFSGMALVGLVLSKAADYLVEKQETLLIKALHMGCRVGPSEILEEIETNKVRYKCFMVAAFLIMLIIIGTVVLTRVEKFDTVDAFYCVCATITTLGYGDKSFSTKAGRIFSIFWILTSTLCLGRFFLYVAEWNTEKRQKEIVKWVLSRRTTNVDLEEADLDDDGVVGAAEFVIYKLKEMGKINQHDVAAVLKEFESLDIDQSGTLSTTDLTLAQSS</sequence>
<evidence type="ECO:0000256" key="7">
    <source>
        <dbReference type="ARBA" id="ARBA00023065"/>
    </source>
</evidence>
<dbReference type="Pfam" id="PF07885">
    <property type="entry name" value="Ion_trans_2"/>
    <property type="match status" value="2"/>
</dbReference>
<dbReference type="InterPro" id="IPR018247">
    <property type="entry name" value="EF_Hand_1_Ca_BS"/>
</dbReference>
<dbReference type="GO" id="GO:0022841">
    <property type="term" value="F:potassium ion leak channel activity"/>
    <property type="evidence" value="ECO:0007669"/>
    <property type="project" value="TreeGrafter"/>
</dbReference>
<evidence type="ECO:0000256" key="10">
    <source>
        <dbReference type="SAM" id="MobiDB-lite"/>
    </source>
</evidence>
<keyword evidence="6 11" id="KW-1133">Transmembrane helix</keyword>
<dbReference type="Gene3D" id="1.10.287.70">
    <property type="match status" value="2"/>
</dbReference>
<dbReference type="PANTHER" id="PTHR11003">
    <property type="entry name" value="POTASSIUM CHANNEL, SUBFAMILY K"/>
    <property type="match status" value="1"/>
</dbReference>
<keyword evidence="9" id="KW-0407">Ion channel</keyword>
<accession>A0AAF0U692</accession>
<keyword evidence="8 11" id="KW-0472">Membrane</keyword>
<evidence type="ECO:0000259" key="12">
    <source>
        <dbReference type="Pfam" id="PF07885"/>
    </source>
</evidence>
<proteinExistence type="inferred from homology"/>
<keyword evidence="4 11" id="KW-0812">Transmembrane</keyword>
<dbReference type="EMBL" id="CP133618">
    <property type="protein sequence ID" value="WMV39981.1"/>
    <property type="molecule type" value="Genomic_DNA"/>
</dbReference>
<evidence type="ECO:0000256" key="3">
    <source>
        <dbReference type="ARBA" id="ARBA00022448"/>
    </source>
</evidence>
<dbReference type="PANTHER" id="PTHR11003:SF291">
    <property type="entry name" value="IP11374P"/>
    <property type="match status" value="1"/>
</dbReference>
<organism evidence="13 14">
    <name type="scientific">Solanum verrucosum</name>
    <dbReference type="NCBI Taxonomy" id="315347"/>
    <lineage>
        <taxon>Eukaryota</taxon>
        <taxon>Viridiplantae</taxon>
        <taxon>Streptophyta</taxon>
        <taxon>Embryophyta</taxon>
        <taxon>Tracheophyta</taxon>
        <taxon>Spermatophyta</taxon>
        <taxon>Magnoliopsida</taxon>
        <taxon>eudicotyledons</taxon>
        <taxon>Gunneridae</taxon>
        <taxon>Pentapetalae</taxon>
        <taxon>asterids</taxon>
        <taxon>lamiids</taxon>
        <taxon>Solanales</taxon>
        <taxon>Solanaceae</taxon>
        <taxon>Solanoideae</taxon>
        <taxon>Solaneae</taxon>
        <taxon>Solanum</taxon>
    </lineage>
</organism>
<dbReference type="PRINTS" id="PR01333">
    <property type="entry name" value="2POREKCHANEL"/>
</dbReference>
<evidence type="ECO:0000313" key="14">
    <source>
        <dbReference type="Proteomes" id="UP001234989"/>
    </source>
</evidence>
<evidence type="ECO:0000313" key="13">
    <source>
        <dbReference type="EMBL" id="WMV39981.1"/>
    </source>
</evidence>
<evidence type="ECO:0000256" key="6">
    <source>
        <dbReference type="ARBA" id="ARBA00022989"/>
    </source>
</evidence>
<dbReference type="FunFam" id="1.10.287.70:FF:000127">
    <property type="entry name" value="Calcium-activated outward-rectifying potassium channel 1"/>
    <property type="match status" value="1"/>
</dbReference>
<feature type="transmembrane region" description="Helical" evidence="11">
    <location>
        <begin position="206"/>
        <end position="226"/>
    </location>
</feature>
<feature type="transmembrane region" description="Helical" evidence="11">
    <location>
        <begin position="323"/>
        <end position="344"/>
    </location>
</feature>
<gene>
    <name evidence="13" type="ORF">MTR67_033366</name>
</gene>
<dbReference type="GO" id="GO:0005886">
    <property type="term" value="C:plasma membrane"/>
    <property type="evidence" value="ECO:0007669"/>
    <property type="project" value="TreeGrafter"/>
</dbReference>
<dbReference type="GO" id="GO:0009705">
    <property type="term" value="C:plant-type vacuole membrane"/>
    <property type="evidence" value="ECO:0007669"/>
    <property type="project" value="TreeGrafter"/>
</dbReference>
<dbReference type="InterPro" id="IPR011992">
    <property type="entry name" value="EF-hand-dom_pair"/>
</dbReference>
<comment type="subcellular location">
    <subcellularLocation>
        <location evidence="1">Membrane</location>
        <topology evidence="1">Multi-pass membrane protein</topology>
    </subcellularLocation>
</comment>
<dbReference type="SUPFAM" id="SSF81324">
    <property type="entry name" value="Voltage-gated potassium channels"/>
    <property type="match status" value="2"/>
</dbReference>
<keyword evidence="7" id="KW-0406">Ion transport</keyword>
<name>A0AAF0U692_SOLVR</name>